<dbReference type="Gene3D" id="6.10.140.820">
    <property type="match status" value="1"/>
</dbReference>
<evidence type="ECO:0000259" key="8">
    <source>
        <dbReference type="PROSITE" id="PS51312"/>
    </source>
</evidence>
<dbReference type="AlphaFoldDB" id="A0AAV1S4W9"/>
<keyword evidence="6" id="KW-0175">Coiled coil</keyword>
<feature type="domain" description="SB" evidence="8">
    <location>
        <begin position="269"/>
        <end position="336"/>
    </location>
</feature>
<comment type="similarity">
    <text evidence="2">Belongs to the ubiquitin-conjugating enzyme family. UEV subfamily.</text>
</comment>
<keyword evidence="3 7" id="KW-0813">Transport</keyword>
<sequence>MPSSSLIEFIDTALSCTSPFTLSYADSKQKWLIRKDLISLIQDYPSFNLSADTFNHNDGTTVNLLQATGDLRVANHTPPIPLIIWLHENYPCMPPMVFVLPNYMSPIHQDHPFVDSSGATTSPYLQTWEFPRCNLTELVHNLVKNFTLDHPFACSPAASFTHPSLVSKREALDRLSVKLHYDTIALLAQTEDEMEDLPILQEELVKRDDIITSMIIGVEHERMNLKDRVENLTNQADVLVNWLRVNDPKSVVTKAENEMDDGDAFEAGDEESRLLIDYLAADRALEDLIYALDKAVEQGVVSFDVYIRQVRVFAREQFCYKAMLVKLRGPNILHCL</sequence>
<dbReference type="GO" id="GO:0000813">
    <property type="term" value="C:ESCRT I complex"/>
    <property type="evidence" value="ECO:0007669"/>
    <property type="project" value="TreeGrafter"/>
</dbReference>
<dbReference type="InterPro" id="IPR052070">
    <property type="entry name" value="ESCRT-I_UEV_domain"/>
</dbReference>
<dbReference type="InterPro" id="IPR037202">
    <property type="entry name" value="ESCRT_assembly_dom"/>
</dbReference>
<dbReference type="SUPFAM" id="SSF140111">
    <property type="entry name" value="Endosomal sorting complex assembly domain"/>
    <property type="match status" value="1"/>
</dbReference>
<keyword evidence="5 7" id="KW-0653">Protein transport</keyword>
<reference evidence="10 11" key="1">
    <citation type="submission" date="2024-01" db="EMBL/GenBank/DDBJ databases">
        <authorList>
            <person name="Waweru B."/>
        </authorList>
    </citation>
    <scope>NUCLEOTIDE SEQUENCE [LARGE SCALE GENOMIC DNA]</scope>
</reference>
<dbReference type="GO" id="GO:0008333">
    <property type="term" value="P:endosome to lysosome transport"/>
    <property type="evidence" value="ECO:0007669"/>
    <property type="project" value="TreeGrafter"/>
</dbReference>
<dbReference type="PANTHER" id="PTHR23306">
    <property type="entry name" value="TUMOR SUSCEPTIBILITY GENE 101 PROTEIN-RELATED"/>
    <property type="match status" value="1"/>
</dbReference>
<dbReference type="InterPro" id="IPR008883">
    <property type="entry name" value="UEV_N"/>
</dbReference>
<evidence type="ECO:0000256" key="1">
    <source>
        <dbReference type="ARBA" id="ARBA00004177"/>
    </source>
</evidence>
<dbReference type="CDD" id="cd11685">
    <property type="entry name" value="UEV_TSG101-like"/>
    <property type="match status" value="1"/>
</dbReference>
<keyword evidence="11" id="KW-1185">Reference proteome</keyword>
<name>A0AAV1S4W9_9ROSI</name>
<evidence type="ECO:0000313" key="10">
    <source>
        <dbReference type="EMBL" id="CAK7346499.1"/>
    </source>
</evidence>
<evidence type="ECO:0000313" key="11">
    <source>
        <dbReference type="Proteomes" id="UP001314170"/>
    </source>
</evidence>
<dbReference type="Gene3D" id="3.10.110.10">
    <property type="entry name" value="Ubiquitin Conjugating Enzyme"/>
    <property type="match status" value="1"/>
</dbReference>
<comment type="subcellular location">
    <subcellularLocation>
        <location evidence="1">Endosome</location>
    </subcellularLocation>
</comment>
<dbReference type="PANTHER" id="PTHR23306:SF21">
    <property type="entry name" value="UBIQUITIN-CONJUGATING ENZYME_RWD-LIKE PROTEIN"/>
    <property type="match status" value="1"/>
</dbReference>
<dbReference type="InterPro" id="IPR017916">
    <property type="entry name" value="SB_dom"/>
</dbReference>
<proteinExistence type="inferred from homology"/>
<dbReference type="GO" id="GO:0043130">
    <property type="term" value="F:ubiquitin binding"/>
    <property type="evidence" value="ECO:0007669"/>
    <property type="project" value="TreeGrafter"/>
</dbReference>
<evidence type="ECO:0008006" key="12">
    <source>
        <dbReference type="Google" id="ProtNLM"/>
    </source>
</evidence>
<dbReference type="Proteomes" id="UP001314170">
    <property type="component" value="Unassembled WGS sequence"/>
</dbReference>
<dbReference type="EMBL" id="CAWUPB010001173">
    <property type="protein sequence ID" value="CAK7346499.1"/>
    <property type="molecule type" value="Genomic_DNA"/>
</dbReference>
<comment type="caution">
    <text evidence="10">The sequence shown here is derived from an EMBL/GenBank/DDBJ whole genome shotgun (WGS) entry which is preliminary data.</text>
</comment>
<dbReference type="GO" id="GO:0015031">
    <property type="term" value="P:protein transport"/>
    <property type="evidence" value="ECO:0007669"/>
    <property type="project" value="UniProtKB-UniRule"/>
</dbReference>
<dbReference type="SUPFAM" id="SSF54495">
    <property type="entry name" value="UBC-like"/>
    <property type="match status" value="1"/>
</dbReference>
<evidence type="ECO:0000256" key="2">
    <source>
        <dbReference type="ARBA" id="ARBA00009594"/>
    </source>
</evidence>
<keyword evidence="4" id="KW-0967">Endosome</keyword>
<accession>A0AAV1S4W9</accession>
<dbReference type="PROSITE" id="PS51312">
    <property type="entry name" value="SB"/>
    <property type="match status" value="1"/>
</dbReference>
<gene>
    <name evidence="10" type="ORF">DCAF_LOCUS19176</name>
</gene>
<dbReference type="PROSITE" id="PS51322">
    <property type="entry name" value="UEV"/>
    <property type="match status" value="1"/>
</dbReference>
<protein>
    <recommendedName>
        <fullName evidence="12">Protein ELC-like</fullName>
    </recommendedName>
</protein>
<evidence type="ECO:0000256" key="7">
    <source>
        <dbReference type="PROSITE-ProRule" id="PRU00644"/>
    </source>
</evidence>
<feature type="domain" description="UEV" evidence="9">
    <location>
        <begin position="14"/>
        <end position="156"/>
    </location>
</feature>
<evidence type="ECO:0000256" key="4">
    <source>
        <dbReference type="ARBA" id="ARBA00022753"/>
    </source>
</evidence>
<evidence type="ECO:0000256" key="6">
    <source>
        <dbReference type="ARBA" id="ARBA00023054"/>
    </source>
</evidence>
<evidence type="ECO:0000259" key="9">
    <source>
        <dbReference type="PROSITE" id="PS51322"/>
    </source>
</evidence>
<dbReference type="InterPro" id="IPR016135">
    <property type="entry name" value="UBQ-conjugating_enzyme/RWD"/>
</dbReference>
<evidence type="ECO:0000256" key="5">
    <source>
        <dbReference type="ARBA" id="ARBA00022927"/>
    </source>
</evidence>
<dbReference type="Pfam" id="PF09454">
    <property type="entry name" value="Vps23_core"/>
    <property type="match status" value="1"/>
</dbReference>
<organism evidence="10 11">
    <name type="scientific">Dovyalis caffra</name>
    <dbReference type="NCBI Taxonomy" id="77055"/>
    <lineage>
        <taxon>Eukaryota</taxon>
        <taxon>Viridiplantae</taxon>
        <taxon>Streptophyta</taxon>
        <taxon>Embryophyta</taxon>
        <taxon>Tracheophyta</taxon>
        <taxon>Spermatophyta</taxon>
        <taxon>Magnoliopsida</taxon>
        <taxon>eudicotyledons</taxon>
        <taxon>Gunneridae</taxon>
        <taxon>Pentapetalae</taxon>
        <taxon>rosids</taxon>
        <taxon>fabids</taxon>
        <taxon>Malpighiales</taxon>
        <taxon>Salicaceae</taxon>
        <taxon>Flacourtieae</taxon>
        <taxon>Dovyalis</taxon>
    </lineage>
</organism>
<evidence type="ECO:0000256" key="3">
    <source>
        <dbReference type="ARBA" id="ARBA00022448"/>
    </source>
</evidence>
<dbReference type="Pfam" id="PF05743">
    <property type="entry name" value="UEV"/>
    <property type="match status" value="1"/>
</dbReference>